<evidence type="ECO:0000256" key="1">
    <source>
        <dbReference type="SAM" id="MobiDB-lite"/>
    </source>
</evidence>
<dbReference type="Proteomes" id="UP000515160">
    <property type="component" value="Chromosome 2R"/>
</dbReference>
<dbReference type="GeneID" id="117574894"/>
<accession>A0A6P8ZDB3</accession>
<feature type="region of interest" description="Disordered" evidence="1">
    <location>
        <begin position="187"/>
        <end position="210"/>
    </location>
</feature>
<dbReference type="OrthoDB" id="8180611at2759"/>
<sequence length="309" mass="35997">MLRARIYVLLLLLSSSQGEFQQSPKTQLTQPAYERVFSRKKRAIIFPPGSFLKFTCNFSKGLISTYPRGVNFVLEEAVYFPIPGSRDDLYPKRFLPSTTPKPKPSESFVYIPGTDWRFKAVSLPKKKLQVQTLKTHRIDVGGSNNPYKWQQWAKYGEKWASTANMKWSNKNKWSKWTTPAPRWTADWSNQWKRKPSRPQRPSPSDSIHYHGHRDRRQLFDHFSGLSSLFGIDVKSCILRTICDSKRLLLPPGYSMLHDMLRLVFTMPRLDGLDDDYTRIMSRDADQCAQELKTKCNMNLLIWLLSGRLK</sequence>
<dbReference type="AlphaFoldDB" id="A0A6P8ZDB3"/>
<name>A0A6P8ZDB3_DROAB</name>
<evidence type="ECO:0000313" key="4">
    <source>
        <dbReference type="RefSeq" id="XP_034114822.2"/>
    </source>
</evidence>
<dbReference type="InterPro" id="IPR006631">
    <property type="entry name" value="DM4_12"/>
</dbReference>
<dbReference type="PANTHER" id="PTHR21253">
    <property type="entry name" value="F-BOX ONLY PROTEIN 11-RELATED"/>
    <property type="match status" value="1"/>
</dbReference>
<keyword evidence="3" id="KW-1185">Reference proteome</keyword>
<dbReference type="RefSeq" id="XP_034114822.2">
    <property type="nucleotide sequence ID" value="XM_034258931.2"/>
</dbReference>
<dbReference type="SMART" id="SM00718">
    <property type="entry name" value="DM4_12"/>
    <property type="match status" value="1"/>
</dbReference>
<feature type="chain" id="PRO_5039685903" evidence="2">
    <location>
        <begin position="19"/>
        <end position="309"/>
    </location>
</feature>
<evidence type="ECO:0000256" key="2">
    <source>
        <dbReference type="SAM" id="SignalP"/>
    </source>
</evidence>
<organism evidence="3 4">
    <name type="scientific">Drosophila albomicans</name>
    <name type="common">Fruit fly</name>
    <dbReference type="NCBI Taxonomy" id="7291"/>
    <lineage>
        <taxon>Eukaryota</taxon>
        <taxon>Metazoa</taxon>
        <taxon>Ecdysozoa</taxon>
        <taxon>Arthropoda</taxon>
        <taxon>Hexapoda</taxon>
        <taxon>Insecta</taxon>
        <taxon>Pterygota</taxon>
        <taxon>Neoptera</taxon>
        <taxon>Endopterygota</taxon>
        <taxon>Diptera</taxon>
        <taxon>Brachycera</taxon>
        <taxon>Muscomorpha</taxon>
        <taxon>Ephydroidea</taxon>
        <taxon>Drosophilidae</taxon>
        <taxon>Drosophila</taxon>
    </lineage>
</organism>
<evidence type="ECO:0000313" key="3">
    <source>
        <dbReference type="Proteomes" id="UP000515160"/>
    </source>
</evidence>
<feature type="signal peptide" evidence="2">
    <location>
        <begin position="1"/>
        <end position="18"/>
    </location>
</feature>
<proteinExistence type="predicted"/>
<dbReference type="Pfam" id="PF07841">
    <property type="entry name" value="DM4_12"/>
    <property type="match status" value="1"/>
</dbReference>
<reference evidence="4" key="1">
    <citation type="submission" date="2025-08" db="UniProtKB">
        <authorList>
            <consortium name="RefSeq"/>
        </authorList>
    </citation>
    <scope>IDENTIFICATION</scope>
    <source>
        <strain evidence="4">15112-1751.03</strain>
        <tissue evidence="4">Whole Adult</tissue>
    </source>
</reference>
<keyword evidence="2" id="KW-0732">Signal</keyword>
<gene>
    <name evidence="4" type="primary">LOC117574894</name>
</gene>
<protein>
    <submittedName>
        <fullName evidence="4">Uncharacterized protein LOC117574894</fullName>
    </submittedName>
</protein>
<dbReference type="PANTHER" id="PTHR21253:SF0">
    <property type="entry name" value="F-BOX ONLY PROTEIN 11-RELATED"/>
    <property type="match status" value="1"/>
</dbReference>